<dbReference type="Proteomes" id="UP000095546">
    <property type="component" value="Unassembled WGS sequence"/>
</dbReference>
<dbReference type="STRING" id="187979.ERS852385_01826"/>
<dbReference type="GO" id="GO:0016887">
    <property type="term" value="F:ATP hydrolysis activity"/>
    <property type="evidence" value="ECO:0007669"/>
    <property type="project" value="InterPro"/>
</dbReference>
<comment type="similarity">
    <text evidence="1">Belongs to the SMC family. SbcC subfamily.</text>
</comment>
<feature type="coiled-coil region" evidence="4">
    <location>
        <begin position="602"/>
        <end position="636"/>
    </location>
</feature>
<evidence type="ECO:0000256" key="4">
    <source>
        <dbReference type="SAM" id="Coils"/>
    </source>
</evidence>
<dbReference type="Pfam" id="PF13476">
    <property type="entry name" value="AAA_23"/>
    <property type="match status" value="1"/>
</dbReference>
<comment type="subunit">
    <text evidence="2">Heterodimer of SbcC and SbcD.</text>
</comment>
<dbReference type="InterPro" id="IPR027417">
    <property type="entry name" value="P-loop_NTPase"/>
</dbReference>
<proteinExistence type="inferred from homology"/>
<dbReference type="RefSeq" id="WP_055162385.1">
    <property type="nucleotide sequence ID" value="NZ_CABIWZ010000017.1"/>
</dbReference>
<evidence type="ECO:0000256" key="2">
    <source>
        <dbReference type="ARBA" id="ARBA00011322"/>
    </source>
</evidence>
<evidence type="ECO:0000313" key="7">
    <source>
        <dbReference type="Proteomes" id="UP000095546"/>
    </source>
</evidence>
<sequence length="1023" mass="113035">MKPEVLTICAFGPYQKKVCLDFSVLSEQPFFLIHGATGAGKTSIFDAICYALYGEAATEARTPRMLRNREAGPEDDTYVDLTFCVRDTHWHIRRNPEYMRKAKRGTGLARQAPEVVLERLEDGRVMESWTRDGEVQARIVRLLGFQCKQFRQVVLLPQGEFRRFLMADTSARKEIMKVLFNTEIYQKLEDKLKEKAAEVSKSYDGIAEKQRLYLAEANAKDEAEFAALLAAREQQTAALVKRTAAMQSRKEACEKERDAARETMAKFTQADKAAEELQKWERIVPEDEEAKAMLDRADRAAALMDLANQLQVARQDAAKRGQDLEALKQQGKKLATAYKQAEERFGMVRQQKPAHAAEREELIVLQGLLKVARELEQAKRDAAAKQTASEKGQQEAAVAKQQLLAAEQEFKALQQQAEALQKEALNVDALKLRQQNLLAEKEKAAAAARSEALVREAAADYEQAEQAAKKAETEWQAARAELAHLRELAKEARAVLLAEHLEEGEPCPVCGATHHPKLAEAVTEIVTDEMLKAKEADVSGFEKRHQAAAARAQEKSGKLAAARAQAEALVKQLAGREPAELAAELAKVRTALQGAQKAAEGYGSLMKAIERKQQEQKQQQERAAALEQRAAASSAEAAAAAALVQDKQAQLAGREVPAEPQELAHQYQQREASWQAAEKAAVAAEQDYHSLDTRYHAAQSAWKTKREELLRSQQQAAALQQSFAGRLVQAGFADEAAYEAALQGSWRASDYRDKVRRELLSHEQALHTARTNLANCQKTIEKLEKPDLAAAEDAASAAQAAWQQALRESSAAETVLRSWQKRQKDLDALREQSGELTQTYARITGLSELASGKTGSRVSFQTYVLHSLLDDVMEMANQRLLIMSRGQYELHAGQRQRANQQGGLDMEIFDHYSGYARPLATLSGGESFLASLALALGLADVVQACAGGVRLDTMFIDEGFGTLDSETLDVALKALFELQKSGRLIGIISHVEELRSRIPARLEVTKTKSGGSTAHFELGTAES</sequence>
<keyword evidence="4" id="KW-0175">Coiled coil</keyword>
<dbReference type="AlphaFoldDB" id="A0A174BCN5"/>
<dbReference type="PANTHER" id="PTHR32114:SF2">
    <property type="entry name" value="ABC TRANSPORTER ABCH.3"/>
    <property type="match status" value="1"/>
</dbReference>
<dbReference type="PANTHER" id="PTHR32114">
    <property type="entry name" value="ABC TRANSPORTER ABCH.3"/>
    <property type="match status" value="1"/>
</dbReference>
<gene>
    <name evidence="6" type="primary">sbcC</name>
    <name evidence="6" type="ORF">ERS852385_01826</name>
</gene>
<dbReference type="Pfam" id="PF13558">
    <property type="entry name" value="SbcC_Walker_B"/>
    <property type="match status" value="1"/>
</dbReference>
<feature type="domain" description="Rad50/SbcC-type AAA" evidence="5">
    <location>
        <begin position="6"/>
        <end position="208"/>
    </location>
</feature>
<dbReference type="OrthoDB" id="9795626at2"/>
<dbReference type="Gene3D" id="3.40.50.300">
    <property type="entry name" value="P-loop containing nucleotide triphosphate hydrolases"/>
    <property type="match status" value="2"/>
</dbReference>
<reference evidence="6 7" key="1">
    <citation type="submission" date="2015-09" db="EMBL/GenBank/DDBJ databases">
        <authorList>
            <consortium name="Pathogen Informatics"/>
        </authorList>
    </citation>
    <scope>NUCLEOTIDE SEQUENCE [LARGE SCALE GENOMIC DNA]</scope>
    <source>
        <strain evidence="6 7">2789STDY5608828</strain>
    </source>
</reference>
<dbReference type="GO" id="GO:0006302">
    <property type="term" value="P:double-strand break repair"/>
    <property type="evidence" value="ECO:0007669"/>
    <property type="project" value="InterPro"/>
</dbReference>
<organism evidence="6 7">
    <name type="scientific">Mitsuokella jalaludinii</name>
    <dbReference type="NCBI Taxonomy" id="187979"/>
    <lineage>
        <taxon>Bacteria</taxon>
        <taxon>Bacillati</taxon>
        <taxon>Bacillota</taxon>
        <taxon>Negativicutes</taxon>
        <taxon>Selenomonadales</taxon>
        <taxon>Selenomonadaceae</taxon>
        <taxon>Mitsuokella</taxon>
    </lineage>
</organism>
<dbReference type="InterPro" id="IPR038729">
    <property type="entry name" value="Rad50/SbcC_AAA"/>
</dbReference>
<dbReference type="SUPFAM" id="SSF52540">
    <property type="entry name" value="P-loop containing nucleoside triphosphate hydrolases"/>
    <property type="match status" value="1"/>
</dbReference>
<evidence type="ECO:0000256" key="3">
    <source>
        <dbReference type="ARBA" id="ARBA00013368"/>
    </source>
</evidence>
<evidence type="ECO:0000313" key="6">
    <source>
        <dbReference type="EMBL" id="CUN97540.1"/>
    </source>
</evidence>
<dbReference type="EMBL" id="CYYU01000017">
    <property type="protein sequence ID" value="CUN97540.1"/>
    <property type="molecule type" value="Genomic_DNA"/>
</dbReference>
<name>A0A174BCN5_9FIRM</name>
<accession>A0A174BCN5</accession>
<evidence type="ECO:0000256" key="1">
    <source>
        <dbReference type="ARBA" id="ARBA00006930"/>
    </source>
</evidence>
<protein>
    <recommendedName>
        <fullName evidence="3">Nuclease SbcCD subunit C</fullName>
    </recommendedName>
</protein>
<evidence type="ECO:0000259" key="5">
    <source>
        <dbReference type="Pfam" id="PF13476"/>
    </source>
</evidence>
<keyword evidence="7" id="KW-1185">Reference proteome</keyword>
<feature type="coiled-coil region" evidence="4">
    <location>
        <begin position="324"/>
        <end position="488"/>
    </location>
</feature>